<sequence length="51" mass="5759">MRPELGYVRLSENASVRGALGLPVERNLFFKADRPLSRCADQAQRLESIRA</sequence>
<dbReference type="InterPro" id="IPR021341">
    <property type="entry name" value="DUF2958"/>
</dbReference>
<dbReference type="Pfam" id="PF11171">
    <property type="entry name" value="DUF2958"/>
    <property type="match status" value="1"/>
</dbReference>
<evidence type="ECO:0000313" key="1">
    <source>
        <dbReference type="EMBL" id="MDR6288105.1"/>
    </source>
</evidence>
<protein>
    <recommendedName>
        <fullName evidence="3">Resolvase/invertase-type recombinase catalytic domain-containing protein</fullName>
    </recommendedName>
</protein>
<evidence type="ECO:0008006" key="3">
    <source>
        <dbReference type="Google" id="ProtNLM"/>
    </source>
</evidence>
<dbReference type="EMBL" id="JAVDPW010000001">
    <property type="protein sequence ID" value="MDR6288105.1"/>
    <property type="molecule type" value="Genomic_DNA"/>
</dbReference>
<keyword evidence="2" id="KW-1185">Reference proteome</keyword>
<organism evidence="1 2">
    <name type="scientific">Inquilinus ginsengisoli</name>
    <dbReference type="NCBI Taxonomy" id="363840"/>
    <lineage>
        <taxon>Bacteria</taxon>
        <taxon>Pseudomonadati</taxon>
        <taxon>Pseudomonadota</taxon>
        <taxon>Alphaproteobacteria</taxon>
        <taxon>Rhodospirillales</taxon>
        <taxon>Rhodospirillaceae</taxon>
        <taxon>Inquilinus</taxon>
    </lineage>
</organism>
<evidence type="ECO:0000313" key="2">
    <source>
        <dbReference type="Proteomes" id="UP001262410"/>
    </source>
</evidence>
<dbReference type="RefSeq" id="WP_309792058.1">
    <property type="nucleotide sequence ID" value="NZ_JAVDPW010000001.1"/>
</dbReference>
<proteinExistence type="predicted"/>
<gene>
    <name evidence="1" type="ORF">E9232_000604</name>
</gene>
<reference evidence="1 2" key="1">
    <citation type="submission" date="2023-07" db="EMBL/GenBank/DDBJ databases">
        <title>Sorghum-associated microbial communities from plants grown in Nebraska, USA.</title>
        <authorList>
            <person name="Schachtman D."/>
        </authorList>
    </citation>
    <scope>NUCLEOTIDE SEQUENCE [LARGE SCALE GENOMIC DNA]</scope>
    <source>
        <strain evidence="1 2">584</strain>
    </source>
</reference>
<name>A0ABU1JKM4_9PROT</name>
<dbReference type="Proteomes" id="UP001262410">
    <property type="component" value="Unassembled WGS sequence"/>
</dbReference>
<accession>A0ABU1JKM4</accession>
<comment type="caution">
    <text evidence="1">The sequence shown here is derived from an EMBL/GenBank/DDBJ whole genome shotgun (WGS) entry which is preliminary data.</text>
</comment>